<feature type="compositionally biased region" description="Low complexity" evidence="1">
    <location>
        <begin position="245"/>
        <end position="338"/>
    </location>
</feature>
<evidence type="ECO:0000313" key="3">
    <source>
        <dbReference type="EMBL" id="KJZ74211.1"/>
    </source>
</evidence>
<organism evidence="3 4">
    <name type="scientific">Hirsutella minnesotensis 3608</name>
    <dbReference type="NCBI Taxonomy" id="1043627"/>
    <lineage>
        <taxon>Eukaryota</taxon>
        <taxon>Fungi</taxon>
        <taxon>Dikarya</taxon>
        <taxon>Ascomycota</taxon>
        <taxon>Pezizomycotina</taxon>
        <taxon>Sordariomycetes</taxon>
        <taxon>Hypocreomycetidae</taxon>
        <taxon>Hypocreales</taxon>
        <taxon>Ophiocordycipitaceae</taxon>
        <taxon>Hirsutella</taxon>
    </lineage>
</organism>
<protein>
    <submittedName>
        <fullName evidence="3">Uncharacterized protein</fullName>
    </submittedName>
</protein>
<keyword evidence="4" id="KW-1185">Reference proteome</keyword>
<dbReference type="Proteomes" id="UP000054481">
    <property type="component" value="Unassembled WGS sequence"/>
</dbReference>
<proteinExistence type="predicted"/>
<evidence type="ECO:0000256" key="1">
    <source>
        <dbReference type="SAM" id="MobiDB-lite"/>
    </source>
</evidence>
<name>A0A0F7ZJ86_9HYPO</name>
<evidence type="ECO:0000313" key="4">
    <source>
        <dbReference type="Proteomes" id="UP000054481"/>
    </source>
</evidence>
<accession>A0A0F7ZJ86</accession>
<dbReference type="OrthoDB" id="2117996at2759"/>
<feature type="signal peptide" evidence="2">
    <location>
        <begin position="1"/>
        <end position="19"/>
    </location>
</feature>
<feature type="region of interest" description="Disordered" evidence="1">
    <location>
        <begin position="43"/>
        <end position="84"/>
    </location>
</feature>
<gene>
    <name evidence="3" type="ORF">HIM_06442</name>
</gene>
<dbReference type="AlphaFoldDB" id="A0A0F7ZJ86"/>
<dbReference type="EMBL" id="KQ030528">
    <property type="protein sequence ID" value="KJZ74211.1"/>
    <property type="molecule type" value="Genomic_DNA"/>
</dbReference>
<reference evidence="3 4" key="1">
    <citation type="journal article" date="2014" name="Genome Biol. Evol.">
        <title>Comparative genomics and transcriptomics analyses reveal divergent lifestyle features of nematode endoparasitic fungus Hirsutella minnesotensis.</title>
        <authorList>
            <person name="Lai Y."/>
            <person name="Liu K."/>
            <person name="Zhang X."/>
            <person name="Zhang X."/>
            <person name="Li K."/>
            <person name="Wang N."/>
            <person name="Shu C."/>
            <person name="Wu Y."/>
            <person name="Wang C."/>
            <person name="Bushley K.E."/>
            <person name="Xiang M."/>
            <person name="Liu X."/>
        </authorList>
    </citation>
    <scope>NUCLEOTIDE SEQUENCE [LARGE SCALE GENOMIC DNA]</scope>
    <source>
        <strain evidence="3 4">3608</strain>
    </source>
</reference>
<feature type="chain" id="PRO_5002525806" evidence="2">
    <location>
        <begin position="20"/>
        <end position="378"/>
    </location>
</feature>
<feature type="compositionally biased region" description="Gly residues" evidence="1">
    <location>
        <begin position="233"/>
        <end position="244"/>
    </location>
</feature>
<feature type="region of interest" description="Disordered" evidence="1">
    <location>
        <begin position="212"/>
        <end position="378"/>
    </location>
</feature>
<sequence>MRHCVMLALFGAASQVVVAAPILGLGNGLGGILGAVGLGGQGGGAGAGGKSGTDKANQGGGRGGGQTNQELPSPEEVANARDGWMRDTGIVSKFMSNAEGMSSDELPSEAQKALDAELDELDQKAVLDRRFNNGDDADDVPSIRQANQVLDKQQTFQFVVDGLKRMTKNGANMSPQQVSSEVASINEERCTFVLPNIDKYMAAADKVAGSGNNAQAVRPTNCPGETGNSGNQNSGGGSKAGQGSGNENNEGQGNGNTSTGSQGSRKQSNDNSSGGNQNGSNQNGSNQRTGNQKNQNSGNENQNGNNVDGGSQNGNSQNDGTQNQSGNNSNGNGADANQKGTGRDISPENMDGPQKKQIGLTNSAIKAAAQGSGNRPNN</sequence>
<evidence type="ECO:0000256" key="2">
    <source>
        <dbReference type="SAM" id="SignalP"/>
    </source>
</evidence>
<keyword evidence="2" id="KW-0732">Signal</keyword>